<gene>
    <name evidence="1" type="ORF">RS3R1_05120</name>
</gene>
<comment type="caution">
    <text evidence="1">The sequence shown here is derived from an EMBL/GenBank/DDBJ whole genome shotgun (WGS) entry which is preliminary data.</text>
</comment>
<reference evidence="1" key="3">
    <citation type="journal article" date="2023" name="J. Biotechnol.">
        <title>Draft Genome Sequences of Endophytic Pseudomonas Strains, Isolated from the Interior of Brassicaceae Plants.</title>
        <authorList>
            <person name="Kaneko H."/>
            <person name="Furuya T."/>
        </authorList>
    </citation>
    <scope>NUCLEOTIDE SEQUENCE</scope>
    <source>
        <strain evidence="1">RS3R-1</strain>
    </source>
</reference>
<reference evidence="1" key="2">
    <citation type="submission" date="2022-11" db="EMBL/GenBank/DDBJ databases">
        <title>Draft genome sequencing of Pseudomonas atacamensis RS3R1.</title>
        <authorList>
            <person name="Furuya T."/>
            <person name="Kaneko H."/>
        </authorList>
    </citation>
    <scope>NUCLEOTIDE SEQUENCE</scope>
    <source>
        <strain evidence="1">RS3R-1</strain>
    </source>
</reference>
<reference evidence="1" key="1">
    <citation type="journal article" date="2021" name="Sci. Rep.">
        <title>An efficient direct screening system for microorganisms that activate plant immune responses based on plant-microbe interactions using cultured plant cells.</title>
        <authorList>
            <person name="Kurokawa M."/>
            <person name="Nakano M."/>
            <person name="Kitahata N."/>
            <person name="Kuchitsu K."/>
            <person name="Furuya T."/>
        </authorList>
    </citation>
    <scope>NUCLEOTIDE SEQUENCE</scope>
    <source>
        <strain evidence="1">RS3R-1</strain>
    </source>
</reference>
<protein>
    <submittedName>
        <fullName evidence="1">Uncharacterized protein</fullName>
    </submittedName>
</protein>
<evidence type="ECO:0000313" key="2">
    <source>
        <dbReference type="Proteomes" id="UP001145022"/>
    </source>
</evidence>
<dbReference type="Proteomes" id="UP001145022">
    <property type="component" value="Unassembled WGS sequence"/>
</dbReference>
<evidence type="ECO:0000313" key="1">
    <source>
        <dbReference type="EMBL" id="GLH41425.1"/>
    </source>
</evidence>
<keyword evidence="2" id="KW-1185">Reference proteome</keyword>
<sequence>MACQKTLEYLMQQSGRKASLFEGFECQIQARHVNTTRFTIIETHASVDSGAEALAFKHNG</sequence>
<proteinExistence type="predicted"/>
<accession>A0ABQ5PD34</accession>
<organism evidence="1 2">
    <name type="scientific">Pseudomonas atacamensis</name>
    <dbReference type="NCBI Taxonomy" id="2565368"/>
    <lineage>
        <taxon>Bacteria</taxon>
        <taxon>Pseudomonadati</taxon>
        <taxon>Pseudomonadota</taxon>
        <taxon>Gammaproteobacteria</taxon>
        <taxon>Pseudomonadales</taxon>
        <taxon>Pseudomonadaceae</taxon>
        <taxon>Pseudomonas</taxon>
    </lineage>
</organism>
<name>A0ABQ5PD34_9PSED</name>
<dbReference type="EMBL" id="BSCQ01000003">
    <property type="protein sequence ID" value="GLH41425.1"/>
    <property type="molecule type" value="Genomic_DNA"/>
</dbReference>